<evidence type="ECO:0000256" key="2">
    <source>
        <dbReference type="ARBA" id="ARBA00022448"/>
    </source>
</evidence>
<feature type="domain" description="ABC transporter" evidence="5">
    <location>
        <begin position="6"/>
        <end position="247"/>
    </location>
</feature>
<dbReference type="InterPro" id="IPR003593">
    <property type="entry name" value="AAA+_ATPase"/>
</dbReference>
<accession>A0ABU1EIN3</accession>
<dbReference type="InterPro" id="IPR003439">
    <property type="entry name" value="ABC_transporter-like_ATP-bd"/>
</dbReference>
<dbReference type="InterPro" id="IPR050683">
    <property type="entry name" value="Bact_Polysacc_Export_ATP-bd"/>
</dbReference>
<comment type="similarity">
    <text evidence="1">Belongs to the ABC transporter superfamily.</text>
</comment>
<organism evidence="6 7">
    <name type="scientific">Clostridium aquiflavi</name>
    <dbReference type="NCBI Taxonomy" id="3073603"/>
    <lineage>
        <taxon>Bacteria</taxon>
        <taxon>Bacillati</taxon>
        <taxon>Bacillota</taxon>
        <taxon>Clostridia</taxon>
        <taxon>Eubacteriales</taxon>
        <taxon>Clostridiaceae</taxon>
        <taxon>Clostridium</taxon>
    </lineage>
</organism>
<dbReference type="InterPro" id="IPR029439">
    <property type="entry name" value="Wzt_C"/>
</dbReference>
<evidence type="ECO:0000313" key="7">
    <source>
        <dbReference type="Proteomes" id="UP001256646"/>
    </source>
</evidence>
<proteinExistence type="inferred from homology"/>
<dbReference type="InterPro" id="IPR015860">
    <property type="entry name" value="ABC_transpr_TagH-like"/>
</dbReference>
<keyword evidence="3" id="KW-0547">Nucleotide-binding</keyword>
<comment type="caution">
    <text evidence="6">The sequence shown here is derived from an EMBL/GenBank/DDBJ whole genome shotgun (WGS) entry which is preliminary data.</text>
</comment>
<dbReference type="InterPro" id="IPR017871">
    <property type="entry name" value="ABC_transporter-like_CS"/>
</dbReference>
<evidence type="ECO:0000313" key="6">
    <source>
        <dbReference type="EMBL" id="MDR5588259.1"/>
    </source>
</evidence>
<keyword evidence="2" id="KW-0813">Transport</keyword>
<dbReference type="PANTHER" id="PTHR46743">
    <property type="entry name" value="TEICHOIC ACIDS EXPORT ATP-BINDING PROTEIN TAGH"/>
    <property type="match status" value="1"/>
</dbReference>
<dbReference type="Pfam" id="PF14524">
    <property type="entry name" value="Wzt_C"/>
    <property type="match status" value="1"/>
</dbReference>
<name>A0ABU1EIN3_9CLOT</name>
<dbReference type="Gene3D" id="2.70.50.60">
    <property type="entry name" value="abc- transporter (atp binding component) like domain"/>
    <property type="match status" value="1"/>
</dbReference>
<protein>
    <submittedName>
        <fullName evidence="6">ABC transporter ATP-binding protein</fullName>
    </submittedName>
</protein>
<dbReference type="CDD" id="cd03220">
    <property type="entry name" value="ABC_KpsT_Wzt"/>
    <property type="match status" value="1"/>
</dbReference>
<dbReference type="GO" id="GO:0005524">
    <property type="term" value="F:ATP binding"/>
    <property type="evidence" value="ECO:0007669"/>
    <property type="project" value="UniProtKB-KW"/>
</dbReference>
<dbReference type="SMART" id="SM00382">
    <property type="entry name" value="AAA"/>
    <property type="match status" value="1"/>
</dbReference>
<dbReference type="Gene3D" id="3.40.50.300">
    <property type="entry name" value="P-loop containing nucleotide triphosphate hydrolases"/>
    <property type="match status" value="1"/>
</dbReference>
<dbReference type="EMBL" id="JAVJAN010000033">
    <property type="protein sequence ID" value="MDR5588259.1"/>
    <property type="molecule type" value="Genomic_DNA"/>
</dbReference>
<gene>
    <name evidence="6" type="ORF">RGC78_12355</name>
</gene>
<dbReference type="PROSITE" id="PS50893">
    <property type="entry name" value="ABC_TRANSPORTER_2"/>
    <property type="match status" value="1"/>
</dbReference>
<evidence type="ECO:0000256" key="1">
    <source>
        <dbReference type="ARBA" id="ARBA00005417"/>
    </source>
</evidence>
<dbReference type="PANTHER" id="PTHR46743:SF2">
    <property type="entry name" value="TEICHOIC ACIDS EXPORT ATP-BINDING PROTEIN TAGH"/>
    <property type="match status" value="1"/>
</dbReference>
<dbReference type="CDD" id="cd10147">
    <property type="entry name" value="Wzt_C-like"/>
    <property type="match status" value="1"/>
</dbReference>
<evidence type="ECO:0000256" key="3">
    <source>
        <dbReference type="ARBA" id="ARBA00022741"/>
    </source>
</evidence>
<sequence length="438" mass="49524">MSDIAIKIENLSKVYKLYDKPIDRMKEALSLTKKKYSRNHYALNNISFEVKKGETVGIIGSNGSGKSTLLKIITGVLSLSSGNLQVNGKISALLELGAGFNPEYTGIQNVYLNGTMMGYTKEQMDERVKPIMDFADIGEFIYQPVKTYSSGMFARLAFAVAINIEPKILIVDEALSVGDVFFQNKCFKKFDKLQEEGTTILFVSHDIGSIRQMCSRVLWIEKGEQIVFGNKDEVCKKYINKQFKESNQLNEKEVEKEHLKAINIPVKSNIKKLYPKIKVDKNNILSEDIEIISCFVKDKDNNIVTTLEVLNQYSVYIVCKVKAVYMDKIIVGIVLENSKGINLLALNTYINNHEKVLEISQGEVMEVKFDFQLPKILKGQYLISPAIAKGNQKENVILTWLHGALDITILNNGYNTSLMEIDSDVKIEKYSTNNIELY</sequence>
<keyword evidence="4 6" id="KW-0067">ATP-binding</keyword>
<dbReference type="PROSITE" id="PS00211">
    <property type="entry name" value="ABC_TRANSPORTER_1"/>
    <property type="match status" value="1"/>
</dbReference>
<dbReference type="Proteomes" id="UP001256646">
    <property type="component" value="Unassembled WGS sequence"/>
</dbReference>
<keyword evidence="7" id="KW-1185">Reference proteome</keyword>
<evidence type="ECO:0000259" key="5">
    <source>
        <dbReference type="PROSITE" id="PS50893"/>
    </source>
</evidence>
<dbReference type="InterPro" id="IPR027417">
    <property type="entry name" value="P-loop_NTPase"/>
</dbReference>
<dbReference type="Pfam" id="PF00005">
    <property type="entry name" value="ABC_tran"/>
    <property type="match status" value="1"/>
</dbReference>
<evidence type="ECO:0000256" key="4">
    <source>
        <dbReference type="ARBA" id="ARBA00022840"/>
    </source>
</evidence>
<dbReference type="SUPFAM" id="SSF52540">
    <property type="entry name" value="P-loop containing nucleoside triphosphate hydrolases"/>
    <property type="match status" value="1"/>
</dbReference>
<dbReference type="RefSeq" id="WP_309556731.1">
    <property type="nucleotide sequence ID" value="NZ_JAVJAN010000033.1"/>
</dbReference>
<reference evidence="6 7" key="1">
    <citation type="submission" date="2023-09" db="EMBL/GenBank/DDBJ databases">
        <authorList>
            <person name="Zhai L."/>
        </authorList>
    </citation>
    <scope>NUCLEOTIDE SEQUENCE [LARGE SCALE GENOMIC DNA]</scope>
    <source>
        <strain evidence="6 7">5 N-1</strain>
    </source>
</reference>